<sequence length="240" mass="28002">RFVKDFSVVAKPLTNLLKKNTPFNWNDRCAQSFEELKRRLTSAPILALPSGMEDMWYILMLHDKDLGVFDAAWEGIAYASRQLRPHEINYPTHDLESQKFEYIPTQKELNLRQRRWIELLKDYDCTIDYHPGKANIVADALSRKTVDQLAVKPSLKDKIKDAQDNDSYLQKMKTKVQEGKNDQFVIQNDGMLMNEKRMCVPNVEELRTEIMHEAHYAPYAMHPGSTKMYRDLRPIIGGQQ</sequence>
<dbReference type="SUPFAM" id="SSF56672">
    <property type="entry name" value="DNA/RNA polymerases"/>
    <property type="match status" value="1"/>
</dbReference>
<dbReference type="PANTHER" id="PTHR37984">
    <property type="entry name" value="PROTEIN CBG26694"/>
    <property type="match status" value="1"/>
</dbReference>
<gene>
    <name evidence="1" type="ORF">Slati_1693900</name>
</gene>
<dbReference type="Gene3D" id="3.30.70.270">
    <property type="match status" value="1"/>
</dbReference>
<dbReference type="InterPro" id="IPR043128">
    <property type="entry name" value="Rev_trsase/Diguanyl_cyclase"/>
</dbReference>
<reference evidence="1" key="1">
    <citation type="submission" date="2020-06" db="EMBL/GenBank/DDBJ databases">
        <authorList>
            <person name="Li T."/>
            <person name="Hu X."/>
            <person name="Zhang T."/>
            <person name="Song X."/>
            <person name="Zhang H."/>
            <person name="Dai N."/>
            <person name="Sheng W."/>
            <person name="Hou X."/>
            <person name="Wei L."/>
        </authorList>
    </citation>
    <scope>NUCLEOTIDE SEQUENCE</scope>
    <source>
        <strain evidence="1">KEN1</strain>
        <tissue evidence="1">Leaf</tissue>
    </source>
</reference>
<name>A0AAW2WVH2_9LAMI</name>
<dbReference type="InterPro" id="IPR043502">
    <property type="entry name" value="DNA/RNA_pol_sf"/>
</dbReference>
<proteinExistence type="predicted"/>
<dbReference type="InterPro" id="IPR050951">
    <property type="entry name" value="Retrovirus_Pol_polyprotein"/>
</dbReference>
<accession>A0AAW2WVH2</accession>
<dbReference type="PANTHER" id="PTHR37984:SF5">
    <property type="entry name" value="PROTEIN NYNRIN-LIKE"/>
    <property type="match status" value="1"/>
</dbReference>
<evidence type="ECO:0000313" key="1">
    <source>
        <dbReference type="EMBL" id="KAL0445660.1"/>
    </source>
</evidence>
<dbReference type="AlphaFoldDB" id="A0AAW2WVH2"/>
<dbReference type="Gene3D" id="1.10.340.70">
    <property type="match status" value="1"/>
</dbReference>
<comment type="caution">
    <text evidence="1">The sequence shown here is derived from an EMBL/GenBank/DDBJ whole genome shotgun (WGS) entry which is preliminary data.</text>
</comment>
<protein>
    <submittedName>
        <fullName evidence="1">Transposon Tf2-11 polyprotein</fullName>
    </submittedName>
</protein>
<reference evidence="1" key="2">
    <citation type="journal article" date="2024" name="Plant">
        <title>Genomic evolution and insights into agronomic trait innovations of Sesamum species.</title>
        <authorList>
            <person name="Miao H."/>
            <person name="Wang L."/>
            <person name="Qu L."/>
            <person name="Liu H."/>
            <person name="Sun Y."/>
            <person name="Le M."/>
            <person name="Wang Q."/>
            <person name="Wei S."/>
            <person name="Zheng Y."/>
            <person name="Lin W."/>
            <person name="Duan Y."/>
            <person name="Cao H."/>
            <person name="Xiong S."/>
            <person name="Wang X."/>
            <person name="Wei L."/>
            <person name="Li C."/>
            <person name="Ma Q."/>
            <person name="Ju M."/>
            <person name="Zhao R."/>
            <person name="Li G."/>
            <person name="Mu C."/>
            <person name="Tian Q."/>
            <person name="Mei H."/>
            <person name="Zhang T."/>
            <person name="Gao T."/>
            <person name="Zhang H."/>
        </authorList>
    </citation>
    <scope>NUCLEOTIDE SEQUENCE</scope>
    <source>
        <strain evidence="1">KEN1</strain>
    </source>
</reference>
<feature type="non-terminal residue" evidence="1">
    <location>
        <position position="1"/>
    </location>
</feature>
<organism evidence="1">
    <name type="scientific">Sesamum latifolium</name>
    <dbReference type="NCBI Taxonomy" id="2727402"/>
    <lineage>
        <taxon>Eukaryota</taxon>
        <taxon>Viridiplantae</taxon>
        <taxon>Streptophyta</taxon>
        <taxon>Embryophyta</taxon>
        <taxon>Tracheophyta</taxon>
        <taxon>Spermatophyta</taxon>
        <taxon>Magnoliopsida</taxon>
        <taxon>eudicotyledons</taxon>
        <taxon>Gunneridae</taxon>
        <taxon>Pentapetalae</taxon>
        <taxon>asterids</taxon>
        <taxon>lamiids</taxon>
        <taxon>Lamiales</taxon>
        <taxon>Pedaliaceae</taxon>
        <taxon>Sesamum</taxon>
    </lineage>
</organism>
<dbReference type="EMBL" id="JACGWN010000006">
    <property type="protein sequence ID" value="KAL0445660.1"/>
    <property type="molecule type" value="Genomic_DNA"/>
</dbReference>